<evidence type="ECO:0000256" key="3">
    <source>
        <dbReference type="ARBA" id="ARBA00022670"/>
    </source>
</evidence>
<dbReference type="InterPro" id="IPR047217">
    <property type="entry name" value="S49_SppA_67K_type_N"/>
</dbReference>
<evidence type="ECO:0000259" key="7">
    <source>
        <dbReference type="Pfam" id="PF01343"/>
    </source>
</evidence>
<dbReference type="GO" id="GO:0016787">
    <property type="term" value="F:hydrolase activity"/>
    <property type="evidence" value="ECO:0007669"/>
    <property type="project" value="UniProtKB-KW"/>
</dbReference>
<gene>
    <name evidence="8" type="primary">sppA</name>
    <name evidence="8" type="ORF">ACFS6H_08335</name>
</gene>
<protein>
    <submittedName>
        <fullName evidence="8">Signal peptide peptidase SppA</fullName>
        <ecNumber evidence="8">3.4.21.-</ecNumber>
    </submittedName>
</protein>
<keyword evidence="6" id="KW-0472">Membrane</keyword>
<keyword evidence="4 8" id="KW-0378">Hydrolase</keyword>
<evidence type="ECO:0000256" key="6">
    <source>
        <dbReference type="ARBA" id="ARBA00023136"/>
    </source>
</evidence>
<dbReference type="Proteomes" id="UP001597511">
    <property type="component" value="Unassembled WGS sequence"/>
</dbReference>
<dbReference type="PANTHER" id="PTHR33209:SF1">
    <property type="entry name" value="PEPTIDASE S49 DOMAIN-CONTAINING PROTEIN"/>
    <property type="match status" value="1"/>
</dbReference>
<name>A0ABW6A312_9BACT</name>
<dbReference type="NCBIfam" id="TIGR00706">
    <property type="entry name" value="SppA_dom"/>
    <property type="match status" value="1"/>
</dbReference>
<reference evidence="9" key="1">
    <citation type="journal article" date="2019" name="Int. J. Syst. Evol. Microbiol.">
        <title>The Global Catalogue of Microorganisms (GCM) 10K type strain sequencing project: providing services to taxonomists for standard genome sequencing and annotation.</title>
        <authorList>
            <consortium name="The Broad Institute Genomics Platform"/>
            <consortium name="The Broad Institute Genome Sequencing Center for Infectious Disease"/>
            <person name="Wu L."/>
            <person name="Ma J."/>
        </authorList>
    </citation>
    <scope>NUCLEOTIDE SEQUENCE [LARGE SCALE GENOMIC DNA]</scope>
    <source>
        <strain evidence="9">KCTC 23299</strain>
    </source>
</reference>
<dbReference type="Gene3D" id="3.90.226.10">
    <property type="entry name" value="2-enoyl-CoA Hydratase, Chain A, domain 1"/>
    <property type="match status" value="3"/>
</dbReference>
<dbReference type="CDD" id="cd07023">
    <property type="entry name" value="S49_Sppa_N_C"/>
    <property type="match status" value="1"/>
</dbReference>
<organism evidence="8 9">
    <name type="scientific">Terrimonas rubra</name>
    <dbReference type="NCBI Taxonomy" id="1035890"/>
    <lineage>
        <taxon>Bacteria</taxon>
        <taxon>Pseudomonadati</taxon>
        <taxon>Bacteroidota</taxon>
        <taxon>Chitinophagia</taxon>
        <taxon>Chitinophagales</taxon>
        <taxon>Chitinophagaceae</taxon>
        <taxon>Terrimonas</taxon>
    </lineage>
</organism>
<dbReference type="SUPFAM" id="SSF52096">
    <property type="entry name" value="ClpP/crotonase"/>
    <property type="match status" value="2"/>
</dbReference>
<dbReference type="RefSeq" id="WP_386097163.1">
    <property type="nucleotide sequence ID" value="NZ_JBHUOZ010000001.1"/>
</dbReference>
<proteinExistence type="inferred from homology"/>
<feature type="domain" description="Peptidase S49" evidence="7">
    <location>
        <begin position="120"/>
        <end position="273"/>
    </location>
</feature>
<evidence type="ECO:0000256" key="1">
    <source>
        <dbReference type="ARBA" id="ARBA00004370"/>
    </source>
</evidence>
<dbReference type="InterPro" id="IPR029045">
    <property type="entry name" value="ClpP/crotonase-like_dom_sf"/>
</dbReference>
<dbReference type="PANTHER" id="PTHR33209">
    <property type="entry name" value="PROTEASE 4"/>
    <property type="match status" value="1"/>
</dbReference>
<keyword evidence="5" id="KW-0720">Serine protease</keyword>
<dbReference type="EMBL" id="JBHUOZ010000001">
    <property type="protein sequence ID" value="MFD2919709.1"/>
    <property type="molecule type" value="Genomic_DNA"/>
</dbReference>
<comment type="caution">
    <text evidence="8">The sequence shown here is derived from an EMBL/GenBank/DDBJ whole genome shotgun (WGS) entry which is preliminary data.</text>
</comment>
<dbReference type="InterPro" id="IPR004635">
    <property type="entry name" value="Pept_S49_SppA"/>
</dbReference>
<keyword evidence="9" id="KW-1185">Reference proteome</keyword>
<dbReference type="PIRSF" id="PIRSF001217">
    <property type="entry name" value="Protease_4_SppA"/>
    <property type="match status" value="1"/>
</dbReference>
<evidence type="ECO:0000256" key="5">
    <source>
        <dbReference type="ARBA" id="ARBA00022825"/>
    </source>
</evidence>
<evidence type="ECO:0000313" key="8">
    <source>
        <dbReference type="EMBL" id="MFD2919709.1"/>
    </source>
</evidence>
<dbReference type="NCBIfam" id="TIGR00705">
    <property type="entry name" value="SppA_67K"/>
    <property type="match status" value="1"/>
</dbReference>
<dbReference type="CDD" id="cd07018">
    <property type="entry name" value="S49_SppA_67K_type"/>
    <property type="match status" value="1"/>
</dbReference>
<comment type="similarity">
    <text evidence="2">Belongs to the peptidase S49 family.</text>
</comment>
<dbReference type="Pfam" id="PF01343">
    <property type="entry name" value="Peptidase_S49"/>
    <property type="match status" value="2"/>
</dbReference>
<feature type="domain" description="Peptidase S49" evidence="7">
    <location>
        <begin position="365"/>
        <end position="516"/>
    </location>
</feature>
<dbReference type="InterPro" id="IPR047272">
    <property type="entry name" value="S49_SppA_C"/>
</dbReference>
<dbReference type="Gene3D" id="6.20.330.10">
    <property type="match status" value="1"/>
</dbReference>
<evidence type="ECO:0000313" key="9">
    <source>
        <dbReference type="Proteomes" id="UP001597511"/>
    </source>
</evidence>
<dbReference type="EC" id="3.4.21.-" evidence="8"/>
<sequence>MRSFFKIFFATFLALLVFSVLSIFFFIAFIGGVASKKIPKTPTNAVLVIDLSKQFNEQSRENFFASLNSGDSETPGLYDLVRLIRNAKSDKNIGGIYLMANNNPNGFAASDEIRSALNDFKTSGKFIYAYGSVMTQKAYYIANVADSVFLNPIGMLDWSGMQVEYTFLKGTLDKLGIEPQIFYAGKFKSATEPLRLDKMSPENKLQTSVWLNDLYTHFLENTAAARKTDTATLRQLANTAAIQFAKDAVTHKLVDGLRYDDELKDAIKRRLNVDKYEKLSTVTINSYFAANNYVQGGGEKIALIYAEGDIVDGKSEEGTIGDITYVSLIRKARLDKSIKAVVFRINSGGGSVLASENIWRELSITKKEKPVVVSFGDVSASGGYYVSCDADSIFALPSTITGSIGVFGIVPNLSNFFKGKLGITFDEVKTGPYAGGLTITRPMTDAEKRLQQTQIEVIYAQFKQRVANGRKMDTAAVEEIAQGRVWTGKRALEIGLIDRFGGIEDAIKSAAALAKLESYHVAEYPGKMNFLDKLFGRNEADLYTQTLKKELGAEQFRLFEEMQKINRITGHQAKMPFRFTVQ</sequence>
<keyword evidence="3" id="KW-0645">Protease</keyword>
<accession>A0ABW6A312</accession>
<dbReference type="InterPro" id="IPR002142">
    <property type="entry name" value="Peptidase_S49"/>
</dbReference>
<evidence type="ECO:0000256" key="4">
    <source>
        <dbReference type="ARBA" id="ARBA00022801"/>
    </source>
</evidence>
<dbReference type="InterPro" id="IPR004634">
    <property type="entry name" value="Pept_S49_pIV"/>
</dbReference>
<comment type="subcellular location">
    <subcellularLocation>
        <location evidence="1">Membrane</location>
    </subcellularLocation>
</comment>
<evidence type="ECO:0000256" key="2">
    <source>
        <dbReference type="ARBA" id="ARBA00008683"/>
    </source>
</evidence>